<feature type="domain" description="Resolvase/invertase-type recombinase catalytic" evidence="1">
    <location>
        <begin position="2"/>
        <end position="139"/>
    </location>
</feature>
<protein>
    <recommendedName>
        <fullName evidence="1">Resolvase/invertase-type recombinase catalytic domain-containing protein</fullName>
    </recommendedName>
</protein>
<proteinExistence type="predicted"/>
<organism evidence="2">
    <name type="scientific">marine metagenome</name>
    <dbReference type="NCBI Taxonomy" id="408172"/>
    <lineage>
        <taxon>unclassified sequences</taxon>
        <taxon>metagenomes</taxon>
        <taxon>ecological metagenomes</taxon>
    </lineage>
</organism>
<accession>A0A381R2M1</accession>
<dbReference type="InterPro" id="IPR006119">
    <property type="entry name" value="Resolv_N"/>
</dbReference>
<dbReference type="SUPFAM" id="SSF53041">
    <property type="entry name" value="Resolvase-like"/>
    <property type="match status" value="1"/>
</dbReference>
<dbReference type="GO" id="GO:0003677">
    <property type="term" value="F:DNA binding"/>
    <property type="evidence" value="ECO:0007669"/>
    <property type="project" value="InterPro"/>
</dbReference>
<dbReference type="SMART" id="SM00857">
    <property type="entry name" value="Resolvase"/>
    <property type="match status" value="1"/>
</dbReference>
<sequence>MLISYIQESDKTKISSNYDSPNYYVDNCSSIIPFSKREKGSLIFGLIGQKKISKIIVDSISMLGRNQIDVLNTIDFLIINNVSLTSKDEGLETMDEFGRVKSDTILLLNLLKSLANMEYTNRKESQRYGVSKAKDLGRYKGVGGKQLESIEEFFEKPKTVNILRHLRRGESIRRTAKLVGASTGLVQKVKRWSIDNNKLQMF</sequence>
<evidence type="ECO:0000259" key="1">
    <source>
        <dbReference type="SMART" id="SM00857"/>
    </source>
</evidence>
<dbReference type="Pfam" id="PF00239">
    <property type="entry name" value="Resolvase"/>
    <property type="match status" value="1"/>
</dbReference>
<evidence type="ECO:0000313" key="2">
    <source>
        <dbReference type="EMBL" id="SUZ85971.1"/>
    </source>
</evidence>
<name>A0A381R2M1_9ZZZZ</name>
<dbReference type="AlphaFoldDB" id="A0A381R2M1"/>
<dbReference type="Gene3D" id="3.40.50.1390">
    <property type="entry name" value="Resolvase, N-terminal catalytic domain"/>
    <property type="match status" value="1"/>
</dbReference>
<dbReference type="InterPro" id="IPR036162">
    <property type="entry name" value="Resolvase-like_N_sf"/>
</dbReference>
<dbReference type="GO" id="GO:0000150">
    <property type="term" value="F:DNA strand exchange activity"/>
    <property type="evidence" value="ECO:0007669"/>
    <property type="project" value="InterPro"/>
</dbReference>
<dbReference type="EMBL" id="UINC01001660">
    <property type="protein sequence ID" value="SUZ85971.1"/>
    <property type="molecule type" value="Genomic_DNA"/>
</dbReference>
<reference evidence="2" key="1">
    <citation type="submission" date="2018-05" db="EMBL/GenBank/DDBJ databases">
        <authorList>
            <person name="Lanie J.A."/>
            <person name="Ng W.-L."/>
            <person name="Kazmierczak K.M."/>
            <person name="Andrzejewski T.M."/>
            <person name="Davidsen T.M."/>
            <person name="Wayne K.J."/>
            <person name="Tettelin H."/>
            <person name="Glass J.I."/>
            <person name="Rusch D."/>
            <person name="Podicherti R."/>
            <person name="Tsui H.-C.T."/>
            <person name="Winkler M.E."/>
        </authorList>
    </citation>
    <scope>NUCLEOTIDE SEQUENCE</scope>
</reference>
<gene>
    <name evidence="2" type="ORF">METZ01_LOCUS38825</name>
</gene>